<dbReference type="AlphaFoldDB" id="A0A2A7MHU3"/>
<gene>
    <name evidence="2" type="ORF">CQ394_05855</name>
</gene>
<dbReference type="STRING" id="137838.GCA_001458595_02639"/>
<reference evidence="2 3" key="1">
    <citation type="submission" date="2017-10" db="EMBL/GenBank/DDBJ databases">
        <title>Effective Description of Clostridium neonatale sp. nov. linked to necrotizing enterocolitis in neonates and a clarification of species assignable to the genus Clostridium (Prazmowski 1880) emend. Lawson and Rainey 2016.</title>
        <authorList>
            <person name="Bernard K."/>
            <person name="Burdz T."/>
            <person name="Wiebe D."/>
            <person name="Balcewich B."/>
            <person name="Alfa M."/>
            <person name="Bernier A.-M."/>
        </authorList>
    </citation>
    <scope>NUCLEOTIDE SEQUENCE [LARGE SCALE GENOMIC DNA]</scope>
    <source>
        <strain evidence="2 3">LCDC99A005</strain>
    </source>
</reference>
<dbReference type="EMBL" id="PDCJ01000001">
    <property type="protein sequence ID" value="PEG31246.1"/>
    <property type="molecule type" value="Genomic_DNA"/>
</dbReference>
<dbReference type="RefSeq" id="WP_058295404.1">
    <property type="nucleotide sequence ID" value="NZ_CAMRXB010000055.1"/>
</dbReference>
<dbReference type="PANTHER" id="PTHR46211">
    <property type="entry name" value="GLYCEROPHOSPHORYL DIESTER PHOSPHODIESTERASE"/>
    <property type="match status" value="1"/>
</dbReference>
<dbReference type="PROSITE" id="PS51704">
    <property type="entry name" value="GP_PDE"/>
    <property type="match status" value="1"/>
</dbReference>
<dbReference type="InterPro" id="IPR030395">
    <property type="entry name" value="GP_PDE_dom"/>
</dbReference>
<proteinExistence type="predicted"/>
<sequence length="242" mass="28325">MYKTRIWAHRGASGYAPENTLEAFKLAIDEKADGIELDVQLTKDKELVVIHDEKIDRTSNGKGYVKDYTLEELKKFNFNYGNEKYEEVKIPTLKEVYELLKPTNLIINVEIKTGIIFYEGIEEKVLKLAKEMEMEDRIIYSSFNHYTIKRIKELNNRVPTGLLYCDGWIGILEYAKKLGVTALHPCGYNLQYENLIEECKKENMLLHVWTVNEEKDMKLLYENQIDSIITNYPDVARKIINQ</sequence>
<evidence type="ECO:0000259" key="1">
    <source>
        <dbReference type="PROSITE" id="PS51704"/>
    </source>
</evidence>
<evidence type="ECO:0000313" key="3">
    <source>
        <dbReference type="Proteomes" id="UP000220840"/>
    </source>
</evidence>
<dbReference type="OrthoDB" id="384721at2"/>
<dbReference type="SUPFAM" id="SSF51695">
    <property type="entry name" value="PLC-like phosphodiesterases"/>
    <property type="match status" value="1"/>
</dbReference>
<name>A0A2A7MHU3_9CLOT</name>
<feature type="domain" description="GP-PDE" evidence="1">
    <location>
        <begin position="4"/>
        <end position="240"/>
    </location>
</feature>
<dbReference type="GO" id="GO:0006629">
    <property type="term" value="P:lipid metabolic process"/>
    <property type="evidence" value="ECO:0007669"/>
    <property type="project" value="InterPro"/>
</dbReference>
<dbReference type="GO" id="GO:0008081">
    <property type="term" value="F:phosphoric diester hydrolase activity"/>
    <property type="evidence" value="ECO:0007669"/>
    <property type="project" value="InterPro"/>
</dbReference>
<accession>A0A2A7MHU3</accession>
<dbReference type="Gene3D" id="3.20.20.190">
    <property type="entry name" value="Phosphatidylinositol (PI) phosphodiesterase"/>
    <property type="match status" value="1"/>
</dbReference>
<dbReference type="Pfam" id="PF03009">
    <property type="entry name" value="GDPD"/>
    <property type="match status" value="1"/>
</dbReference>
<evidence type="ECO:0000313" key="2">
    <source>
        <dbReference type="EMBL" id="PEG31246.1"/>
    </source>
</evidence>
<protein>
    <submittedName>
        <fullName evidence="2">Glycerophosphodiester phosphodiesterase</fullName>
    </submittedName>
</protein>
<organism evidence="2 3">
    <name type="scientific">Clostridium neonatale</name>
    <dbReference type="NCBI Taxonomy" id="137838"/>
    <lineage>
        <taxon>Bacteria</taxon>
        <taxon>Bacillati</taxon>
        <taxon>Bacillota</taxon>
        <taxon>Clostridia</taxon>
        <taxon>Eubacteriales</taxon>
        <taxon>Clostridiaceae</taxon>
        <taxon>Clostridium</taxon>
    </lineage>
</organism>
<dbReference type="InterPro" id="IPR017946">
    <property type="entry name" value="PLC-like_Pdiesterase_TIM-brl"/>
</dbReference>
<dbReference type="PANTHER" id="PTHR46211:SF1">
    <property type="entry name" value="GLYCEROPHOSPHODIESTER PHOSPHODIESTERASE, CYTOPLASMIC"/>
    <property type="match status" value="1"/>
</dbReference>
<keyword evidence="3" id="KW-1185">Reference proteome</keyword>
<dbReference type="CDD" id="cd08563">
    <property type="entry name" value="GDPD_TtGDE_like"/>
    <property type="match status" value="1"/>
</dbReference>
<dbReference type="Proteomes" id="UP000220840">
    <property type="component" value="Unassembled WGS sequence"/>
</dbReference>
<comment type="caution">
    <text evidence="2">The sequence shown here is derived from an EMBL/GenBank/DDBJ whole genome shotgun (WGS) entry which is preliminary data.</text>
</comment>